<comment type="subunit">
    <text evidence="3">Homotetramer.</text>
</comment>
<dbReference type="InterPro" id="IPR001597">
    <property type="entry name" value="ArAA_b-elim_lyase/Thr_aldolase"/>
</dbReference>
<reference evidence="7 8" key="1">
    <citation type="submission" date="2020-08" db="EMBL/GenBank/DDBJ databases">
        <title>Genomic Encyclopedia of Type Strains, Phase IV (KMG-IV): sequencing the most valuable type-strain genomes for metagenomic binning, comparative biology and taxonomic classification.</title>
        <authorList>
            <person name="Goeker M."/>
        </authorList>
    </citation>
    <scope>NUCLEOTIDE SEQUENCE [LARGE SCALE GENOMIC DNA]</scope>
    <source>
        <strain evidence="7 8">DSM 24163</strain>
    </source>
</reference>
<feature type="signal peptide" evidence="5">
    <location>
        <begin position="1"/>
        <end position="20"/>
    </location>
</feature>
<keyword evidence="5" id="KW-0732">Signal</keyword>
<comment type="similarity">
    <text evidence="2">Belongs to the threonine aldolase family.</text>
</comment>
<dbReference type="PANTHER" id="PTHR48097:SF9">
    <property type="entry name" value="L-THREONINE ALDOLASE"/>
    <property type="match status" value="1"/>
</dbReference>
<evidence type="ECO:0000313" key="7">
    <source>
        <dbReference type="EMBL" id="MBB5206495.1"/>
    </source>
</evidence>
<evidence type="ECO:0000259" key="6">
    <source>
        <dbReference type="Pfam" id="PF01212"/>
    </source>
</evidence>
<dbReference type="PANTHER" id="PTHR48097">
    <property type="entry name" value="L-THREONINE ALDOLASE-RELATED"/>
    <property type="match status" value="1"/>
</dbReference>
<accession>A0A7W8G082</accession>
<dbReference type="GO" id="GO:0006567">
    <property type="term" value="P:L-threonine catabolic process"/>
    <property type="evidence" value="ECO:0007669"/>
    <property type="project" value="TreeGrafter"/>
</dbReference>
<feature type="domain" description="Aromatic amino acid beta-eliminating lyase/threonine aldolase" evidence="6">
    <location>
        <begin position="73"/>
        <end position="306"/>
    </location>
</feature>
<dbReference type="InterPro" id="IPR006311">
    <property type="entry name" value="TAT_signal"/>
</dbReference>
<dbReference type="GO" id="GO:0006545">
    <property type="term" value="P:glycine biosynthetic process"/>
    <property type="evidence" value="ECO:0007669"/>
    <property type="project" value="TreeGrafter"/>
</dbReference>
<keyword evidence="7" id="KW-0456">Lyase</keyword>
<dbReference type="EC" id="4.1.2.5" evidence="7"/>
<dbReference type="GO" id="GO:0005829">
    <property type="term" value="C:cytosol"/>
    <property type="evidence" value="ECO:0007669"/>
    <property type="project" value="TreeGrafter"/>
</dbReference>
<dbReference type="EMBL" id="JACHHP010000001">
    <property type="protein sequence ID" value="MBB5206495.1"/>
    <property type="molecule type" value="Genomic_DNA"/>
</dbReference>
<dbReference type="GO" id="GO:0008732">
    <property type="term" value="F:L-allo-threonine aldolase activity"/>
    <property type="evidence" value="ECO:0007669"/>
    <property type="project" value="TreeGrafter"/>
</dbReference>
<keyword evidence="8" id="KW-1185">Reference proteome</keyword>
<feature type="chain" id="PRO_5031507073" evidence="5">
    <location>
        <begin position="21"/>
        <end position="381"/>
    </location>
</feature>
<dbReference type="PROSITE" id="PS51318">
    <property type="entry name" value="TAT"/>
    <property type="match status" value="1"/>
</dbReference>
<gene>
    <name evidence="7" type="ORF">HNQ52_000011</name>
</gene>
<evidence type="ECO:0000256" key="5">
    <source>
        <dbReference type="SAM" id="SignalP"/>
    </source>
</evidence>
<name>A0A7W8G082_9GAMM</name>
<dbReference type="SUPFAM" id="SSF53383">
    <property type="entry name" value="PLP-dependent transferases"/>
    <property type="match status" value="1"/>
</dbReference>
<dbReference type="InterPro" id="IPR015424">
    <property type="entry name" value="PyrdxlP-dep_Trfase"/>
</dbReference>
<evidence type="ECO:0000256" key="2">
    <source>
        <dbReference type="ARBA" id="ARBA00006966"/>
    </source>
</evidence>
<dbReference type="Pfam" id="PF01212">
    <property type="entry name" value="Beta_elim_lyase"/>
    <property type="match status" value="1"/>
</dbReference>
<comment type="cofactor">
    <cofactor evidence="1">
        <name>pyridoxal 5'-phosphate</name>
        <dbReference type="ChEBI" id="CHEBI:597326"/>
    </cofactor>
</comment>
<evidence type="ECO:0000256" key="4">
    <source>
        <dbReference type="ARBA" id="ARBA00022898"/>
    </source>
</evidence>
<comment type="caution">
    <text evidence="7">The sequence shown here is derived from an EMBL/GenBank/DDBJ whole genome shotgun (WGS) entry which is preliminary data.</text>
</comment>
<dbReference type="Proteomes" id="UP000521199">
    <property type="component" value="Unassembled WGS sequence"/>
</dbReference>
<dbReference type="AlphaFoldDB" id="A0A7W8G082"/>
<evidence type="ECO:0000256" key="3">
    <source>
        <dbReference type="ARBA" id="ARBA00011881"/>
    </source>
</evidence>
<sequence length="381" mass="40585">MKRRHFLAAGGAAAVAPALAAATVADASSGPWPGRVNFIHDGLNPSPDEYARTLATLAADPAFAPDGYSLGGSIAQLEQAFAERLGKQAAIFLPTGTLANHIAVRQLAGADRRVLVQAESHLYNDSGDGAATLSGLTLLPLGEGRATVTVEDAQQALERARSGRVRQGVGVLSIETPVRRRQHAMVDPAQLDRLCAWARGEGIRLHLDGARLFNLPQHSGRSVREYAAPFDTVFVSLWKHFNAASGAILAGDADFIDGLYHVRRMFGGSLPQAWPLVAPAMLHLPSYEQDYARAWQTADAVLARLNADGRFGVRRLDGGTSLFLLTVADVAPDAFVARAAERGIDIAPARPDSGEFAMQVNLSLLRRPAEEIARVLIEAAG</sequence>
<keyword evidence="4" id="KW-0663">Pyridoxal phosphate</keyword>
<dbReference type="InterPro" id="IPR015421">
    <property type="entry name" value="PyrdxlP-dep_Trfase_major"/>
</dbReference>
<evidence type="ECO:0000256" key="1">
    <source>
        <dbReference type="ARBA" id="ARBA00001933"/>
    </source>
</evidence>
<dbReference type="Gene3D" id="3.40.640.10">
    <property type="entry name" value="Type I PLP-dependent aspartate aminotransferase-like (Major domain)"/>
    <property type="match status" value="1"/>
</dbReference>
<evidence type="ECO:0000313" key="8">
    <source>
        <dbReference type="Proteomes" id="UP000521199"/>
    </source>
</evidence>
<protein>
    <submittedName>
        <fullName evidence="7">Threonine aldolase</fullName>
        <ecNumber evidence="7">4.1.2.5</ecNumber>
    </submittedName>
</protein>
<proteinExistence type="inferred from homology"/>
<organism evidence="7 8">
    <name type="scientific">Chiayiivirga flava</name>
    <dbReference type="NCBI Taxonomy" id="659595"/>
    <lineage>
        <taxon>Bacteria</taxon>
        <taxon>Pseudomonadati</taxon>
        <taxon>Pseudomonadota</taxon>
        <taxon>Gammaproteobacteria</taxon>
        <taxon>Lysobacterales</taxon>
        <taxon>Lysobacteraceae</taxon>
        <taxon>Chiayiivirga</taxon>
    </lineage>
</organism>
<dbReference type="RefSeq" id="WP_183958541.1">
    <property type="nucleotide sequence ID" value="NZ_JACHHP010000001.1"/>
</dbReference>